<feature type="transmembrane region" description="Helical" evidence="1">
    <location>
        <begin position="21"/>
        <end position="42"/>
    </location>
</feature>
<keyword evidence="3" id="KW-1185">Reference proteome</keyword>
<dbReference type="RefSeq" id="WP_382396619.1">
    <property type="nucleotide sequence ID" value="NZ_JBHTCQ010000005.1"/>
</dbReference>
<dbReference type="PANTHER" id="PTHR43229:SF2">
    <property type="entry name" value="NODULATION PROTEIN J"/>
    <property type="match status" value="1"/>
</dbReference>
<dbReference type="PIRSF" id="PIRSF006648">
    <property type="entry name" value="DrrB"/>
    <property type="match status" value="1"/>
</dbReference>
<feature type="transmembrane region" description="Helical" evidence="1">
    <location>
        <begin position="132"/>
        <end position="160"/>
    </location>
</feature>
<comment type="caution">
    <text evidence="2">The sequence shown here is derived from an EMBL/GenBank/DDBJ whole genome shotgun (WGS) entry which is preliminary data.</text>
</comment>
<gene>
    <name evidence="2" type="ORF">ACFQQL_18370</name>
</gene>
<protein>
    <submittedName>
        <fullName evidence="2">ABC transporter permease</fullName>
    </submittedName>
</protein>
<dbReference type="EMBL" id="JBHTCQ010000005">
    <property type="protein sequence ID" value="MFC7407088.1"/>
    <property type="molecule type" value="Genomic_DNA"/>
</dbReference>
<keyword evidence="1" id="KW-1133">Transmembrane helix</keyword>
<keyword evidence="1" id="KW-0812">Transmembrane</keyword>
<name>A0ABW2QC81_9MICO</name>
<keyword evidence="1" id="KW-0472">Membrane</keyword>
<dbReference type="Proteomes" id="UP001596455">
    <property type="component" value="Unassembled WGS sequence"/>
</dbReference>
<feature type="transmembrane region" description="Helical" evidence="1">
    <location>
        <begin position="172"/>
        <end position="196"/>
    </location>
</feature>
<dbReference type="PANTHER" id="PTHR43229">
    <property type="entry name" value="NODULATION PROTEIN J"/>
    <property type="match status" value="1"/>
</dbReference>
<organism evidence="2 3">
    <name type="scientific">Georgenia alba</name>
    <dbReference type="NCBI Taxonomy" id="2233858"/>
    <lineage>
        <taxon>Bacteria</taxon>
        <taxon>Bacillati</taxon>
        <taxon>Actinomycetota</taxon>
        <taxon>Actinomycetes</taxon>
        <taxon>Micrococcales</taxon>
        <taxon>Bogoriellaceae</taxon>
        <taxon>Georgenia</taxon>
    </lineage>
</organism>
<sequence length="256" mass="26827">MAALANPTYTGIELRRVTRDLVSMFFIAVLPAFFYVIFGASMDYGAQDAGNGNVTMYVMISMAAYGAVTATTGVGGMAAVERMQGWGRQLGLTPMPDAQYVAAKAAVALAVAAVPIALIYGLGFLTGAEAAWWAWLLSAAVVVLGAAVFSLFGLVIGLIFRSEAAVGGASGALVILAFLGNIFFPLSGTMLTIATFTPLYGYVALARYPVTEGTIFDTAGGAIEQALWIPVAGLLAWGLVFAFLAVWLVRRSRARQ</sequence>
<feature type="transmembrane region" description="Helical" evidence="1">
    <location>
        <begin position="54"/>
        <end position="80"/>
    </location>
</feature>
<dbReference type="InterPro" id="IPR000412">
    <property type="entry name" value="ABC_2_transport"/>
</dbReference>
<proteinExistence type="predicted"/>
<feature type="transmembrane region" description="Helical" evidence="1">
    <location>
        <begin position="101"/>
        <end position="120"/>
    </location>
</feature>
<feature type="transmembrane region" description="Helical" evidence="1">
    <location>
        <begin position="227"/>
        <end position="249"/>
    </location>
</feature>
<evidence type="ECO:0000256" key="1">
    <source>
        <dbReference type="SAM" id="Phobius"/>
    </source>
</evidence>
<dbReference type="InterPro" id="IPR051784">
    <property type="entry name" value="Nod_factor_ABC_transporter"/>
</dbReference>
<evidence type="ECO:0000313" key="2">
    <source>
        <dbReference type="EMBL" id="MFC7407088.1"/>
    </source>
</evidence>
<reference evidence="3" key="1">
    <citation type="journal article" date="2019" name="Int. J. Syst. Evol. Microbiol.">
        <title>The Global Catalogue of Microorganisms (GCM) 10K type strain sequencing project: providing services to taxonomists for standard genome sequencing and annotation.</title>
        <authorList>
            <consortium name="The Broad Institute Genomics Platform"/>
            <consortium name="The Broad Institute Genome Sequencing Center for Infectious Disease"/>
            <person name="Wu L."/>
            <person name="Ma J."/>
        </authorList>
    </citation>
    <scope>NUCLEOTIDE SEQUENCE [LARGE SCALE GENOMIC DNA]</scope>
    <source>
        <strain evidence="3">JCM 1490</strain>
    </source>
</reference>
<evidence type="ECO:0000313" key="3">
    <source>
        <dbReference type="Proteomes" id="UP001596455"/>
    </source>
</evidence>
<accession>A0ABW2QC81</accession>